<comment type="similarity">
    <text evidence="1">Belongs to the aldo/keto reductase family.</text>
</comment>
<dbReference type="PROSITE" id="PS00062">
    <property type="entry name" value="ALDOKETO_REDUCTASE_2"/>
    <property type="match status" value="1"/>
</dbReference>
<feature type="domain" description="NADP-dependent oxidoreductase" evidence="6">
    <location>
        <begin position="35"/>
        <end position="264"/>
    </location>
</feature>
<gene>
    <name evidence="7" type="ORF">BDZ90DRAFT_230660</name>
</gene>
<proteinExistence type="inferred from homology"/>
<dbReference type="SUPFAM" id="SSF51430">
    <property type="entry name" value="NAD(P)-linked oxidoreductase"/>
    <property type="match status" value="1"/>
</dbReference>
<evidence type="ECO:0000256" key="5">
    <source>
        <dbReference type="PIRSR" id="PIRSR000097-3"/>
    </source>
</evidence>
<evidence type="ECO:0000313" key="7">
    <source>
        <dbReference type="EMBL" id="PWN29822.1"/>
    </source>
</evidence>
<dbReference type="CDD" id="cd19071">
    <property type="entry name" value="AKR_AKR1-5-like"/>
    <property type="match status" value="1"/>
</dbReference>
<dbReference type="GeneID" id="37027384"/>
<protein>
    <submittedName>
        <fullName evidence="7">Aldo-keto reductase</fullName>
    </submittedName>
</protein>
<reference evidence="7 8" key="1">
    <citation type="journal article" date="2018" name="Mol. Biol. Evol.">
        <title>Broad Genomic Sampling Reveals a Smut Pathogenic Ancestry of the Fungal Clade Ustilaginomycotina.</title>
        <authorList>
            <person name="Kijpornyongpan T."/>
            <person name="Mondo S.J."/>
            <person name="Barry K."/>
            <person name="Sandor L."/>
            <person name="Lee J."/>
            <person name="Lipzen A."/>
            <person name="Pangilinan J."/>
            <person name="LaButti K."/>
            <person name="Hainaut M."/>
            <person name="Henrissat B."/>
            <person name="Grigoriev I.V."/>
            <person name="Spatafora J.W."/>
            <person name="Aime M.C."/>
        </authorList>
    </citation>
    <scope>NUCLEOTIDE SEQUENCE [LARGE SCALE GENOMIC DNA]</scope>
    <source>
        <strain evidence="7 8">MCA 5214</strain>
    </source>
</reference>
<evidence type="ECO:0000256" key="1">
    <source>
        <dbReference type="ARBA" id="ARBA00007905"/>
    </source>
</evidence>
<dbReference type="AlphaFoldDB" id="A0A316UX60"/>
<evidence type="ECO:0000313" key="8">
    <source>
        <dbReference type="Proteomes" id="UP000245884"/>
    </source>
</evidence>
<dbReference type="PANTHER" id="PTHR43827">
    <property type="entry name" value="2,5-DIKETO-D-GLUCONIC ACID REDUCTASE"/>
    <property type="match status" value="1"/>
</dbReference>
<dbReference type="InterPro" id="IPR018170">
    <property type="entry name" value="Aldo/ket_reductase_CS"/>
</dbReference>
<evidence type="ECO:0000256" key="3">
    <source>
        <dbReference type="PIRSR" id="PIRSR000097-1"/>
    </source>
</evidence>
<dbReference type="GO" id="GO:0016491">
    <property type="term" value="F:oxidoreductase activity"/>
    <property type="evidence" value="ECO:0007669"/>
    <property type="project" value="UniProtKB-KW"/>
</dbReference>
<dbReference type="Proteomes" id="UP000245884">
    <property type="component" value="Unassembled WGS sequence"/>
</dbReference>
<keyword evidence="2" id="KW-0560">Oxidoreductase</keyword>
<feature type="binding site" evidence="4">
    <location>
        <position position="112"/>
    </location>
    <ligand>
        <name>substrate</name>
    </ligand>
</feature>
<accession>A0A316UX60</accession>
<evidence type="ECO:0000256" key="4">
    <source>
        <dbReference type="PIRSR" id="PIRSR000097-2"/>
    </source>
</evidence>
<dbReference type="PANTHER" id="PTHR43827:SF13">
    <property type="entry name" value="ALDO_KETO REDUCTASE FAMILY PROTEIN"/>
    <property type="match status" value="1"/>
</dbReference>
<dbReference type="PIRSF" id="PIRSF000097">
    <property type="entry name" value="AKR"/>
    <property type="match status" value="1"/>
</dbReference>
<feature type="active site" description="Proton donor" evidence="3">
    <location>
        <position position="54"/>
    </location>
</feature>
<evidence type="ECO:0000256" key="2">
    <source>
        <dbReference type="ARBA" id="ARBA00023002"/>
    </source>
</evidence>
<dbReference type="InterPro" id="IPR020471">
    <property type="entry name" value="AKR"/>
</dbReference>
<dbReference type="InterPro" id="IPR036812">
    <property type="entry name" value="NAD(P)_OxRdtase_dom_sf"/>
</dbReference>
<sequence length="278" mass="30865">MPPLTITAALALRDGASIPQFGLGVYLAKGSACVESIHNAIAAGYRHVDTAQWYENEAEVGQAINSASIPRKDIFVTSKVWDTNHGYEPATRSIDESLRKAKLDYFDLFLLHSPNPGKEKRLEAYRALIAAKKAGKVKSIGVSNYGPHHIDELVQHYPDDLPVLNQIELSPFFQRGEIVKKCKEHNIAVESYSPLGKGQFVDLPEIRDVANKYKKSAAQVLIRWVLQMGYIVIPKSSNPARIKENADIFDFELSKEDMETLGKLETGSGITWDPTKSA</sequence>
<dbReference type="Gene3D" id="3.20.20.100">
    <property type="entry name" value="NADP-dependent oxidoreductase domain"/>
    <property type="match status" value="1"/>
</dbReference>
<dbReference type="FunFam" id="3.20.20.100:FF:000015">
    <property type="entry name" value="Oxidoreductase, aldo/keto reductase family"/>
    <property type="match status" value="1"/>
</dbReference>
<dbReference type="PRINTS" id="PR00069">
    <property type="entry name" value="ALDKETRDTASE"/>
</dbReference>
<dbReference type="InterPro" id="IPR023210">
    <property type="entry name" value="NADP_OxRdtase_dom"/>
</dbReference>
<evidence type="ECO:0000259" key="6">
    <source>
        <dbReference type="Pfam" id="PF00248"/>
    </source>
</evidence>
<organism evidence="7 8">
    <name type="scientific">Jaminaea rosea</name>
    <dbReference type="NCBI Taxonomy" id="1569628"/>
    <lineage>
        <taxon>Eukaryota</taxon>
        <taxon>Fungi</taxon>
        <taxon>Dikarya</taxon>
        <taxon>Basidiomycota</taxon>
        <taxon>Ustilaginomycotina</taxon>
        <taxon>Exobasidiomycetes</taxon>
        <taxon>Microstromatales</taxon>
        <taxon>Microstromatales incertae sedis</taxon>
        <taxon>Jaminaea</taxon>
    </lineage>
</organism>
<dbReference type="RefSeq" id="XP_025364434.1">
    <property type="nucleotide sequence ID" value="XM_025505561.1"/>
</dbReference>
<dbReference type="OrthoDB" id="416253at2759"/>
<dbReference type="Pfam" id="PF00248">
    <property type="entry name" value="Aldo_ket_red"/>
    <property type="match status" value="1"/>
</dbReference>
<dbReference type="PROSITE" id="PS00798">
    <property type="entry name" value="ALDOKETO_REDUCTASE_1"/>
    <property type="match status" value="1"/>
</dbReference>
<dbReference type="EMBL" id="KZ819663">
    <property type="protein sequence ID" value="PWN29822.1"/>
    <property type="molecule type" value="Genomic_DNA"/>
</dbReference>
<dbReference type="STRING" id="1569628.A0A316UX60"/>
<dbReference type="PROSITE" id="PS00063">
    <property type="entry name" value="ALDOKETO_REDUCTASE_3"/>
    <property type="match status" value="1"/>
</dbReference>
<name>A0A316UX60_9BASI</name>
<feature type="site" description="Lowers pKa of active site Tyr" evidence="5">
    <location>
        <position position="79"/>
    </location>
</feature>
<keyword evidence="8" id="KW-1185">Reference proteome</keyword>